<proteinExistence type="predicted"/>
<dbReference type="KEGG" id="mlr:MELLADRAFT_103064"/>
<accession>F4RAF2</accession>
<dbReference type="RefSeq" id="XP_007405940.1">
    <property type="nucleotide sequence ID" value="XM_007405878.1"/>
</dbReference>
<evidence type="ECO:0000313" key="2">
    <source>
        <dbReference type="Proteomes" id="UP000001072"/>
    </source>
</evidence>
<protein>
    <submittedName>
        <fullName evidence="1">Uncharacterized protein</fullName>
    </submittedName>
</protein>
<dbReference type="AlphaFoldDB" id="F4RAF2"/>
<gene>
    <name evidence="1" type="ORF">MELLADRAFT_103064</name>
</gene>
<dbReference type="InParanoid" id="F4RAF2"/>
<dbReference type="Proteomes" id="UP000001072">
    <property type="component" value="Unassembled WGS sequence"/>
</dbReference>
<dbReference type="GeneID" id="18921856"/>
<name>F4RAF2_MELLP</name>
<dbReference type="HOGENOM" id="CLU_132764_0_0_1"/>
<organism evidence="2">
    <name type="scientific">Melampsora larici-populina (strain 98AG31 / pathotype 3-4-7)</name>
    <name type="common">Poplar leaf rust fungus</name>
    <dbReference type="NCBI Taxonomy" id="747676"/>
    <lineage>
        <taxon>Eukaryota</taxon>
        <taxon>Fungi</taxon>
        <taxon>Dikarya</taxon>
        <taxon>Basidiomycota</taxon>
        <taxon>Pucciniomycotina</taxon>
        <taxon>Pucciniomycetes</taxon>
        <taxon>Pucciniales</taxon>
        <taxon>Melampsoraceae</taxon>
        <taxon>Melampsora</taxon>
    </lineage>
</organism>
<keyword evidence="2" id="KW-1185">Reference proteome</keyword>
<dbReference type="EMBL" id="GL883094">
    <property type="protein sequence ID" value="EGG10470.1"/>
    <property type="molecule type" value="Genomic_DNA"/>
</dbReference>
<dbReference type="VEuPathDB" id="FungiDB:MELLADRAFT_103064"/>
<sequence>MSDPVEANTSYLLRGTLLPRSHNSHTTLILTSTASATFDPRINTNNFSQRAYISSVGRVTECHFSHQEHRWIVRARHRDYDPILTTVYQDRNIVNFDVEYTLQRATMREIGLELFAIGNILGFNGRIFGYDQGHGRWIIHLTEAEPMQPWALEFNV</sequence>
<evidence type="ECO:0000313" key="1">
    <source>
        <dbReference type="EMBL" id="EGG10470.1"/>
    </source>
</evidence>
<reference evidence="2" key="1">
    <citation type="journal article" date="2011" name="Proc. Natl. Acad. Sci. U.S.A.">
        <title>Obligate biotrophy features unraveled by the genomic analysis of rust fungi.</title>
        <authorList>
            <person name="Duplessis S."/>
            <person name="Cuomo C.A."/>
            <person name="Lin Y.-C."/>
            <person name="Aerts A."/>
            <person name="Tisserant E."/>
            <person name="Veneault-Fourrey C."/>
            <person name="Joly D.L."/>
            <person name="Hacquard S."/>
            <person name="Amselem J."/>
            <person name="Cantarel B.L."/>
            <person name="Chiu R."/>
            <person name="Coutinho P.M."/>
            <person name="Feau N."/>
            <person name="Field M."/>
            <person name="Frey P."/>
            <person name="Gelhaye E."/>
            <person name="Goldberg J."/>
            <person name="Grabherr M.G."/>
            <person name="Kodira C.D."/>
            <person name="Kohler A."/>
            <person name="Kuees U."/>
            <person name="Lindquist E.A."/>
            <person name="Lucas S.M."/>
            <person name="Mago R."/>
            <person name="Mauceli E."/>
            <person name="Morin E."/>
            <person name="Murat C."/>
            <person name="Pangilinan J.L."/>
            <person name="Park R."/>
            <person name="Pearson M."/>
            <person name="Quesneville H."/>
            <person name="Rouhier N."/>
            <person name="Sakthikumar S."/>
            <person name="Salamov A.A."/>
            <person name="Schmutz J."/>
            <person name="Selles B."/>
            <person name="Shapiro H."/>
            <person name="Tanguay P."/>
            <person name="Tuskan G.A."/>
            <person name="Henrissat B."/>
            <person name="Van de Peer Y."/>
            <person name="Rouze P."/>
            <person name="Ellis J.G."/>
            <person name="Dodds P.N."/>
            <person name="Schein J.E."/>
            <person name="Zhong S."/>
            <person name="Hamelin R.C."/>
            <person name="Grigoriev I.V."/>
            <person name="Szabo L.J."/>
            <person name="Martin F."/>
        </authorList>
    </citation>
    <scope>NUCLEOTIDE SEQUENCE [LARGE SCALE GENOMIC DNA]</scope>
    <source>
        <strain evidence="2">98AG31 / pathotype 3-4-7</strain>
    </source>
</reference>